<dbReference type="EMBL" id="AJWY01009202">
    <property type="protein sequence ID" value="EKC59052.1"/>
    <property type="molecule type" value="Genomic_DNA"/>
</dbReference>
<feature type="non-terminal residue" evidence="1">
    <location>
        <position position="228"/>
    </location>
</feature>
<proteinExistence type="predicted"/>
<reference evidence="1" key="1">
    <citation type="journal article" date="2013" name="Environ. Microbiol.">
        <title>Microbiota from the distal guts of lean and obese adolescents exhibit partial functional redundancy besides clear differences in community structure.</title>
        <authorList>
            <person name="Ferrer M."/>
            <person name="Ruiz A."/>
            <person name="Lanza F."/>
            <person name="Haange S.B."/>
            <person name="Oberbach A."/>
            <person name="Till H."/>
            <person name="Bargiela R."/>
            <person name="Campoy C."/>
            <person name="Segura M.T."/>
            <person name="Richter M."/>
            <person name="von Bergen M."/>
            <person name="Seifert J."/>
            <person name="Suarez A."/>
        </authorList>
    </citation>
    <scope>NUCLEOTIDE SEQUENCE</scope>
</reference>
<sequence>YRYHICARCNTRVGEDIPKLRDHTWDSGIVTTKPDCIHAGVRTYTCTDCGATKTETIPATGEHTFVAKEIPATCTTGGYILCTCSVCGTTQRYDASEPLGHKWNSGTVTTKPTEDMAGVRTYTCTVCGDTKTETIPATGVHMHTWQLTKRAPATCTEDGYDLYTCAKCGAVEHRNEVAAFGHKMNAGEVVIKPTATTSGVRVYTCSVCGETKAETIPATGLPSVCPGG</sequence>
<accession>K1SE80</accession>
<comment type="caution">
    <text evidence="1">The sequence shown here is derived from an EMBL/GenBank/DDBJ whole genome shotgun (WGS) entry which is preliminary data.</text>
</comment>
<gene>
    <name evidence="1" type="ORF">LEA_13561</name>
</gene>
<name>K1SE80_9ZZZZ</name>
<dbReference type="AlphaFoldDB" id="K1SE80"/>
<organism evidence="1">
    <name type="scientific">human gut metagenome</name>
    <dbReference type="NCBI Taxonomy" id="408170"/>
    <lineage>
        <taxon>unclassified sequences</taxon>
        <taxon>metagenomes</taxon>
        <taxon>organismal metagenomes</taxon>
    </lineage>
</organism>
<feature type="non-terminal residue" evidence="1">
    <location>
        <position position="1"/>
    </location>
</feature>
<evidence type="ECO:0000313" key="1">
    <source>
        <dbReference type="EMBL" id="EKC59052.1"/>
    </source>
</evidence>
<protein>
    <submittedName>
        <fullName evidence="1">Uncharacterized protein</fullName>
    </submittedName>
</protein>